<evidence type="ECO:0000256" key="2">
    <source>
        <dbReference type="SAM" id="MobiDB-lite"/>
    </source>
</evidence>
<name>A0ABM4ZXX6_VULVU</name>
<organism evidence="3 4">
    <name type="scientific">Vulpes vulpes</name>
    <name type="common">Red fox</name>
    <dbReference type="NCBI Taxonomy" id="9627"/>
    <lineage>
        <taxon>Eukaryota</taxon>
        <taxon>Metazoa</taxon>
        <taxon>Chordata</taxon>
        <taxon>Craniata</taxon>
        <taxon>Vertebrata</taxon>
        <taxon>Euteleostomi</taxon>
        <taxon>Mammalia</taxon>
        <taxon>Eutheria</taxon>
        <taxon>Laurasiatheria</taxon>
        <taxon>Carnivora</taxon>
        <taxon>Caniformia</taxon>
        <taxon>Canidae</taxon>
        <taxon>Vulpes</taxon>
    </lineage>
</organism>
<dbReference type="InterPro" id="IPR020984">
    <property type="entry name" value="Speedy"/>
</dbReference>
<feature type="region of interest" description="Disordered" evidence="2">
    <location>
        <begin position="1"/>
        <end position="50"/>
    </location>
</feature>
<gene>
    <name evidence="4" type="primary">LOC140598062</name>
</gene>
<feature type="compositionally biased region" description="Polar residues" evidence="2">
    <location>
        <begin position="1"/>
        <end position="21"/>
    </location>
</feature>
<protein>
    <recommendedName>
        <fullName evidence="5">Speedy protein E4-like</fullName>
    </recommendedName>
</protein>
<evidence type="ECO:0000313" key="4">
    <source>
        <dbReference type="RefSeq" id="XP_072607385.1"/>
    </source>
</evidence>
<evidence type="ECO:0000313" key="3">
    <source>
        <dbReference type="Proteomes" id="UP001652641"/>
    </source>
</evidence>
<reference evidence="4" key="1">
    <citation type="submission" date="2025-08" db="UniProtKB">
        <authorList>
            <consortium name="RefSeq"/>
        </authorList>
    </citation>
    <scope>IDENTIFICATION</scope>
    <source>
        <tissue evidence="4">Cell line</tissue>
    </source>
</reference>
<dbReference type="Proteomes" id="UP001652641">
    <property type="component" value="Chromosome 3"/>
</dbReference>
<keyword evidence="3" id="KW-1185">Reference proteome</keyword>
<dbReference type="PANTHER" id="PTHR31156">
    <property type="entry name" value="WBSCR19-LIKE PROTEIN"/>
    <property type="match status" value="1"/>
</dbReference>
<dbReference type="GeneID" id="140598062"/>
<dbReference type="Pfam" id="PF11357">
    <property type="entry name" value="Spy1"/>
    <property type="match status" value="1"/>
</dbReference>
<comment type="similarity">
    <text evidence="1">Belongs to the Speedy/Ringo family.</text>
</comment>
<evidence type="ECO:0008006" key="5">
    <source>
        <dbReference type="Google" id="ProtNLM"/>
    </source>
</evidence>
<proteinExistence type="inferred from homology"/>
<accession>A0ABM4ZXX6</accession>
<sequence length="247" mass="28102">MASCQPSAQSEGQSPQPSTSGYAPEAVVDEESPGPSGEEAGGRRDLTGLTSEYKWVQKPGRCVGRGGRYETVAKMNGGKCIRTKDKDERWFWRGQSPMRLQRMKREFGFGGVESVAEFQRQKKLCTVAWFLHSAPSVAPCPLPQSRGRKRDIESDEETAPEANDIWVVETLRGLKMKLKRQRVSSVLPEHHEAFSRLLEDPVIKRFLAWDKDLRVSDKYLLSMVIAYFSRAGLFSWQYQRIHFFLAL</sequence>
<dbReference type="InterPro" id="IPR057742">
    <property type="entry name" value="Speedy_E"/>
</dbReference>
<dbReference type="RefSeq" id="XP_072607385.1">
    <property type="nucleotide sequence ID" value="XM_072751284.1"/>
</dbReference>
<evidence type="ECO:0000256" key="1">
    <source>
        <dbReference type="ARBA" id="ARBA00010932"/>
    </source>
</evidence>